<dbReference type="AlphaFoldDB" id="A0AAN8EM22"/>
<reference evidence="2 3" key="1">
    <citation type="submission" date="2022-12" db="EMBL/GenBank/DDBJ databases">
        <title>Genomic features and morphological characterization of a novel Knufia sp. strain isolated from spacecraft assembly facility.</title>
        <authorList>
            <person name="Teixeira M."/>
            <person name="Chander A.M."/>
            <person name="Stajich J.E."/>
            <person name="Venkateswaran K."/>
        </authorList>
    </citation>
    <scope>NUCLEOTIDE SEQUENCE [LARGE SCALE GENOMIC DNA]</scope>
    <source>
        <strain evidence="2 3">FJI-L2-BK-P2</strain>
    </source>
</reference>
<feature type="compositionally biased region" description="Polar residues" evidence="1">
    <location>
        <begin position="294"/>
        <end position="303"/>
    </location>
</feature>
<gene>
    <name evidence="2" type="ORF">OHC33_009190</name>
</gene>
<name>A0AAN8EM22_9EURO</name>
<evidence type="ECO:0000256" key="1">
    <source>
        <dbReference type="SAM" id="MobiDB-lite"/>
    </source>
</evidence>
<evidence type="ECO:0000313" key="2">
    <source>
        <dbReference type="EMBL" id="KAK5949801.1"/>
    </source>
</evidence>
<proteinExistence type="predicted"/>
<dbReference type="EMBL" id="JAKLMC020000032">
    <property type="protein sequence ID" value="KAK5949801.1"/>
    <property type="molecule type" value="Genomic_DNA"/>
</dbReference>
<organism evidence="2 3">
    <name type="scientific">Knufia fluminis</name>
    <dbReference type="NCBI Taxonomy" id="191047"/>
    <lineage>
        <taxon>Eukaryota</taxon>
        <taxon>Fungi</taxon>
        <taxon>Dikarya</taxon>
        <taxon>Ascomycota</taxon>
        <taxon>Pezizomycotina</taxon>
        <taxon>Eurotiomycetes</taxon>
        <taxon>Chaetothyriomycetidae</taxon>
        <taxon>Chaetothyriales</taxon>
        <taxon>Trichomeriaceae</taxon>
        <taxon>Knufia</taxon>
    </lineage>
</organism>
<comment type="caution">
    <text evidence="2">The sequence shown here is derived from an EMBL/GenBank/DDBJ whole genome shotgun (WGS) entry which is preliminary data.</text>
</comment>
<evidence type="ECO:0000313" key="3">
    <source>
        <dbReference type="Proteomes" id="UP001316803"/>
    </source>
</evidence>
<feature type="region of interest" description="Disordered" evidence="1">
    <location>
        <begin position="289"/>
        <end position="317"/>
    </location>
</feature>
<dbReference type="Proteomes" id="UP001316803">
    <property type="component" value="Unassembled WGS sequence"/>
</dbReference>
<accession>A0AAN8EM22</accession>
<protein>
    <submittedName>
        <fullName evidence="2">Uncharacterized protein</fullName>
    </submittedName>
</protein>
<sequence length="497" mass="55185">MAVAYNEVAANCLAWADLHLLNFQSSFLPSSHNPAFIIGTPGTPKPNVPQWPKMERRHQQPTYLVLALGVGTIVIEPSLGARKSQPLPTLLYGVEMPLLYFGALFPAYMPQLEFMQLRPAQAHEASIGQASTSGSAARADNSVDHDQSAVSNQEPTCISLASQLLDGFKVSAGKHPDITPEELVEHLHKIADQKARDAVAQAQVQSSIADTTSTEITFTCASTSINGTTHPTSMPNLGQQTISFKELPSSVSELFALCYNRYTTHIAQSIGAPSLPIDARTLDIDIYRQKKTDQNPTPNNETGANAEAKTETQTETQTAWEPLKSFRAFHHEITTKATKGLNSTIGILINQLPYHQQVLIITYDWYDTPLPQDQDPRIKHTAYAERHIKPLKLANIPQEMIPLKYVDALRSSPCGIQATCRRYILKTLRSMNSLKFVGSEDDVEVEFWHDALEGRPRTKLGSQSSWYNWKEKWMPAQCGRLGGFAFLEVVAYLKDKE</sequence>
<keyword evidence="3" id="KW-1185">Reference proteome</keyword>